<protein>
    <recommendedName>
        <fullName evidence="6">5'-3' exonuclease</fullName>
    </recommendedName>
</protein>
<organism evidence="8 9">
    <name type="scientific">Cellulomonas xiejunii</name>
    <dbReference type="NCBI Taxonomy" id="2968083"/>
    <lineage>
        <taxon>Bacteria</taxon>
        <taxon>Bacillati</taxon>
        <taxon>Actinomycetota</taxon>
        <taxon>Actinomycetes</taxon>
        <taxon>Micrococcales</taxon>
        <taxon>Cellulomonadaceae</taxon>
        <taxon>Cellulomonas</taxon>
    </lineage>
</organism>
<evidence type="ECO:0000313" key="9">
    <source>
        <dbReference type="Proteomes" id="UP001316384"/>
    </source>
</evidence>
<evidence type="ECO:0000256" key="5">
    <source>
        <dbReference type="ARBA" id="ARBA00049957"/>
    </source>
</evidence>
<evidence type="ECO:0000256" key="4">
    <source>
        <dbReference type="ARBA" id="ARBA00023125"/>
    </source>
</evidence>
<dbReference type="PANTHER" id="PTHR42646:SF2">
    <property type="entry name" value="5'-3' EXONUCLEASE FAMILY PROTEIN"/>
    <property type="match status" value="1"/>
</dbReference>
<dbReference type="Gene3D" id="3.40.50.1010">
    <property type="entry name" value="5'-nuclease"/>
    <property type="match status" value="1"/>
</dbReference>
<proteinExistence type="predicted"/>
<dbReference type="CDD" id="cd09898">
    <property type="entry name" value="H3TH_53EXO"/>
    <property type="match status" value="1"/>
</dbReference>
<dbReference type="SUPFAM" id="SSF47807">
    <property type="entry name" value="5' to 3' exonuclease, C-terminal subdomain"/>
    <property type="match status" value="1"/>
</dbReference>
<keyword evidence="2" id="KW-0378">Hydrolase</keyword>
<evidence type="ECO:0000256" key="3">
    <source>
        <dbReference type="ARBA" id="ARBA00022839"/>
    </source>
</evidence>
<gene>
    <name evidence="8" type="ORF">NP048_16800</name>
</gene>
<dbReference type="Pfam" id="PF01367">
    <property type="entry name" value="5_3_exonuc"/>
    <property type="match status" value="1"/>
</dbReference>
<dbReference type="EMBL" id="CP101987">
    <property type="protein sequence ID" value="UUI71430.1"/>
    <property type="molecule type" value="Genomic_DNA"/>
</dbReference>
<dbReference type="SUPFAM" id="SSF88723">
    <property type="entry name" value="PIN domain-like"/>
    <property type="match status" value="1"/>
</dbReference>
<dbReference type="PANTHER" id="PTHR42646">
    <property type="entry name" value="FLAP ENDONUCLEASE XNI"/>
    <property type="match status" value="1"/>
</dbReference>
<dbReference type="CDD" id="cd09859">
    <property type="entry name" value="PIN_53EXO"/>
    <property type="match status" value="1"/>
</dbReference>
<keyword evidence="9" id="KW-1185">Reference proteome</keyword>
<name>A0ABY5KNQ0_9CELL</name>
<feature type="domain" description="5'-3' exonuclease" evidence="7">
    <location>
        <begin position="2"/>
        <end position="275"/>
    </location>
</feature>
<dbReference type="RefSeq" id="WP_227575286.1">
    <property type="nucleotide sequence ID" value="NZ_CP101987.1"/>
</dbReference>
<reference evidence="8 9" key="1">
    <citation type="submission" date="2022-07" db="EMBL/GenBank/DDBJ databases">
        <title>Novel species in genus cellulomonas.</title>
        <authorList>
            <person name="Ye L."/>
        </authorList>
    </citation>
    <scope>NUCLEOTIDE SEQUENCE [LARGE SCALE GENOMIC DNA]</scope>
    <source>
        <strain evidence="9">zg-B89</strain>
    </source>
</reference>
<keyword evidence="3" id="KW-0269">Exonuclease</keyword>
<evidence type="ECO:0000256" key="1">
    <source>
        <dbReference type="ARBA" id="ARBA00022722"/>
    </source>
</evidence>
<dbReference type="InterPro" id="IPR020046">
    <property type="entry name" value="5-3_exonucl_a-hlix_arch_N"/>
</dbReference>
<keyword evidence="4" id="KW-0238">DNA-binding</keyword>
<dbReference type="SMART" id="SM00475">
    <property type="entry name" value="53EXOc"/>
    <property type="match status" value="1"/>
</dbReference>
<dbReference type="InterPro" id="IPR029060">
    <property type="entry name" value="PIN-like_dom_sf"/>
</dbReference>
<evidence type="ECO:0000313" key="8">
    <source>
        <dbReference type="EMBL" id="UUI71430.1"/>
    </source>
</evidence>
<dbReference type="SMART" id="SM00279">
    <property type="entry name" value="HhH2"/>
    <property type="match status" value="1"/>
</dbReference>
<dbReference type="InterPro" id="IPR036279">
    <property type="entry name" value="5-3_exonuclease_C_sf"/>
</dbReference>
<dbReference type="InterPro" id="IPR038969">
    <property type="entry name" value="FEN"/>
</dbReference>
<dbReference type="Pfam" id="PF02739">
    <property type="entry name" value="5_3_exonuc_N"/>
    <property type="match status" value="1"/>
</dbReference>
<evidence type="ECO:0000256" key="6">
    <source>
        <dbReference type="ARBA" id="ARBA00050026"/>
    </source>
</evidence>
<accession>A0ABY5KNQ0</accession>
<dbReference type="InterPro" id="IPR008918">
    <property type="entry name" value="HhH2"/>
</dbReference>
<evidence type="ECO:0000259" key="7">
    <source>
        <dbReference type="SMART" id="SM00475"/>
    </source>
</evidence>
<dbReference type="InterPro" id="IPR020045">
    <property type="entry name" value="DNA_polI_H3TH"/>
</dbReference>
<dbReference type="Gene3D" id="1.10.150.20">
    <property type="entry name" value="5' to 3' exonuclease, C-terminal subdomain"/>
    <property type="match status" value="1"/>
</dbReference>
<comment type="function">
    <text evidence="5">5'-3' exonuclease acting preferentially on double-stranded DNA.</text>
</comment>
<sequence>MTKTLLAVDGNSLLHRSFHALAGSQLRTRDGQATWAVKGALSQILGAVDRVAADAVVIGFDDAAGNVRKVAHPHYKAHRTEKPADLVTQLSLAVDVFWSAGLHVVIPDGLEADDVLASAASAATAAGWHTVVCTSDRDAFALVDETTSVLRIINGGVEASPVLTPERLRILLGIDPGQYRQYAAMRGDASDNLTGIRGIGEKTGVALLNAFGSVEAAFADVDTNGGARVAEVLGKACVKKLADPDGRAAFWENVELMTMRTDLDLEMDLAAGTGPGVLPLDAQALHEALARVEFHSLQWLAARVLAGATQDAAADAPGAVVARAPEPARAPVAVTAAAVDGEDEAEADLTLF</sequence>
<dbReference type="InterPro" id="IPR002421">
    <property type="entry name" value="5-3_exonuclease"/>
</dbReference>
<keyword evidence="1" id="KW-0540">Nuclease</keyword>
<evidence type="ECO:0000256" key="2">
    <source>
        <dbReference type="ARBA" id="ARBA00022801"/>
    </source>
</evidence>
<dbReference type="Proteomes" id="UP001316384">
    <property type="component" value="Chromosome"/>
</dbReference>